<proteinExistence type="predicted"/>
<protein>
    <submittedName>
        <fullName evidence="1">Uncharacterized protein</fullName>
    </submittedName>
</protein>
<organism evidence="1">
    <name type="scientific">Tanacetum cinerariifolium</name>
    <name type="common">Dalmatian daisy</name>
    <name type="synonym">Chrysanthemum cinerariifolium</name>
    <dbReference type="NCBI Taxonomy" id="118510"/>
    <lineage>
        <taxon>Eukaryota</taxon>
        <taxon>Viridiplantae</taxon>
        <taxon>Streptophyta</taxon>
        <taxon>Embryophyta</taxon>
        <taxon>Tracheophyta</taxon>
        <taxon>Spermatophyta</taxon>
        <taxon>Magnoliopsida</taxon>
        <taxon>eudicotyledons</taxon>
        <taxon>Gunneridae</taxon>
        <taxon>Pentapetalae</taxon>
        <taxon>asterids</taxon>
        <taxon>campanulids</taxon>
        <taxon>Asterales</taxon>
        <taxon>Asteraceae</taxon>
        <taxon>Asteroideae</taxon>
        <taxon>Anthemideae</taxon>
        <taxon>Anthemidinae</taxon>
        <taxon>Tanacetum</taxon>
    </lineage>
</organism>
<sequence length="435" mass="47287">MEFKIITQQFCKPFVLLRGLNGLGKKVLQAMMIRKDPEAMTKKVLAPFFYGFGNGIKFLNISQITLHTITEFLTEEGNWLIFLREDCFDSDTRGIGGDVEWLIEIGKGEGHELGHGVFQGIKGSGCHLVPCKRGFFRRSIKGDAMWAYFWTNLWEKWDSMVVRARGWEAMWWIKKCFVLVEQGTDCGIVVLDWKELGVTGDEMGWPCNTHVEPLTVKVNLGMEKSATMVPNDPNQASPRITSVSATGRTKRGTLKVNLLISSGVLGMTLLHSRNWPLPTITGKGVMGAGLEASRAAMRGWMMLCVLPQSKRTLSVGSVLSRSKNSEAGSGSVSAGCSLSEISKNYGGLHAWPGCGGRGFGVGSKAVVAGVEFGFVVRAGVTGFGSGLGVENGERGGEEVFLLLTASNLGTGSASWWSVWAWVAVGLLGYGSYHLR</sequence>
<accession>A0A699HEN3</accession>
<dbReference type="AlphaFoldDB" id="A0A699HEN3"/>
<reference evidence="1" key="1">
    <citation type="journal article" date="2019" name="Sci. Rep.">
        <title>Draft genome of Tanacetum cinerariifolium, the natural source of mosquito coil.</title>
        <authorList>
            <person name="Yamashiro T."/>
            <person name="Shiraishi A."/>
            <person name="Satake H."/>
            <person name="Nakayama K."/>
        </authorList>
    </citation>
    <scope>NUCLEOTIDE SEQUENCE</scope>
</reference>
<evidence type="ECO:0000313" key="1">
    <source>
        <dbReference type="EMBL" id="GEY00179.1"/>
    </source>
</evidence>
<gene>
    <name evidence="1" type="ORF">Tci_372153</name>
</gene>
<dbReference type="EMBL" id="BKCJ010144716">
    <property type="protein sequence ID" value="GEY00179.1"/>
    <property type="molecule type" value="Genomic_DNA"/>
</dbReference>
<comment type="caution">
    <text evidence="1">The sequence shown here is derived from an EMBL/GenBank/DDBJ whole genome shotgun (WGS) entry which is preliminary data.</text>
</comment>
<name>A0A699HEN3_TANCI</name>